<dbReference type="PANTHER" id="PTHR32097:SF18">
    <property type="entry name" value="RING-TYPE DOMAIN-CONTAINING PROTEIN"/>
    <property type="match status" value="1"/>
</dbReference>
<name>A0ABP8WK81_9MICO</name>
<protein>
    <submittedName>
        <fullName evidence="1">TerD family protein</fullName>
    </submittedName>
</protein>
<dbReference type="RefSeq" id="WP_253871103.1">
    <property type="nucleotide sequence ID" value="NZ_BAABHM010000004.1"/>
</dbReference>
<dbReference type="Proteomes" id="UP001500843">
    <property type="component" value="Unassembled WGS sequence"/>
</dbReference>
<dbReference type="Gene3D" id="2.60.60.30">
    <property type="entry name" value="sav2460 like domains"/>
    <property type="match status" value="1"/>
</dbReference>
<dbReference type="InterPro" id="IPR003325">
    <property type="entry name" value="TerD"/>
</dbReference>
<gene>
    <name evidence="1" type="ORF">GCM10023198_05900</name>
</gene>
<dbReference type="PANTHER" id="PTHR32097">
    <property type="entry name" value="CAMP-BINDING PROTEIN 1-RELATED"/>
    <property type="match status" value="1"/>
</dbReference>
<keyword evidence="2" id="KW-1185">Reference proteome</keyword>
<proteinExistence type="predicted"/>
<accession>A0ABP8WK81</accession>
<dbReference type="InterPro" id="IPR051324">
    <property type="entry name" value="Stress/Tellurium_Resist"/>
</dbReference>
<evidence type="ECO:0000313" key="2">
    <source>
        <dbReference type="Proteomes" id="UP001500843"/>
    </source>
</evidence>
<dbReference type="EMBL" id="BAABHM010000004">
    <property type="protein sequence ID" value="GAA4689992.1"/>
    <property type="molecule type" value="Genomic_DNA"/>
</dbReference>
<evidence type="ECO:0000313" key="1">
    <source>
        <dbReference type="EMBL" id="GAA4689992.1"/>
    </source>
</evidence>
<sequence>MTNDLDLLLIAHTLRVPAEPAPRGDGTAVARQLDVTLLTAGFKASVALLEHISRMEAGVATQRAQRVVEAVAGLVGDHVRHNVYFQGFPRGVPDTFTFWSECLAEAAGDPDFARRPRRRARRVVVNLLALPRYGRYQHSYAEMAAAHAELAPALGDRVTTLDLGGLADDEARDLYLRLASATTPLREEERDALRGLARHCADGAQPYTIPVRESRAVVNAAQVEAGRTPVDGTVDTVDDVLRLACELAGGDGTLRTPTRFPSFSRARRRLLLGLLDDVVRANPAKLGDVGVRRERWKRLGARLHPGDFPDLAHAARVFAVARRDEHAPSFTSRVEAAFRAGDVYQALRVLEQAPGLLVRSVDRALRSATAPDERQAVVTAVERVLPDVSGRVVLSLREHLGNRDDRALQRIFVNAQARAWSVPDTRARLDPGAVADLVRLCDAETLRRLPRPARLVIDPAIADVALPLSGRSRANGFGTLPRGSRTPVDGDRLRFFVHWRQAARRTDLDLSCLFLDRDFTSPEHASWTNLRGHAFVHSGDLTEAPEGASEQIDVDTGAVAKDVVVPQVLVYSGEGFDDLAEGFFGYMTRDHEQEGLPFEARTVRMKSDLCGTARIVVPVAFVRDGGVWQAVWLHLDQRGRTRFNTVEEGRTTTTVQVRQIVGRRYLTVRHVADLLRAAGTDVAPYTGQELDGPVAFVGFERPDGLPAGSVVYTPANLGELIPA</sequence>
<reference evidence="2" key="1">
    <citation type="journal article" date="2019" name="Int. J. Syst. Evol. Microbiol.">
        <title>The Global Catalogue of Microorganisms (GCM) 10K type strain sequencing project: providing services to taxonomists for standard genome sequencing and annotation.</title>
        <authorList>
            <consortium name="The Broad Institute Genomics Platform"/>
            <consortium name="The Broad Institute Genome Sequencing Center for Infectious Disease"/>
            <person name="Wu L."/>
            <person name="Ma J."/>
        </authorList>
    </citation>
    <scope>NUCLEOTIDE SEQUENCE [LARGE SCALE GENOMIC DNA]</scope>
    <source>
        <strain evidence="2">JCM 17975</strain>
    </source>
</reference>
<organism evidence="1 2">
    <name type="scientific">Promicromonospora umidemergens</name>
    <dbReference type="NCBI Taxonomy" id="629679"/>
    <lineage>
        <taxon>Bacteria</taxon>
        <taxon>Bacillati</taxon>
        <taxon>Actinomycetota</taxon>
        <taxon>Actinomycetes</taxon>
        <taxon>Micrococcales</taxon>
        <taxon>Promicromonosporaceae</taxon>
        <taxon>Promicromonospora</taxon>
    </lineage>
</organism>
<comment type="caution">
    <text evidence="1">The sequence shown here is derived from an EMBL/GenBank/DDBJ whole genome shotgun (WGS) entry which is preliminary data.</text>
</comment>
<dbReference type="CDD" id="cd06974">
    <property type="entry name" value="TerD_like"/>
    <property type="match status" value="1"/>
</dbReference>